<keyword evidence="5 8" id="KW-1133">Transmembrane helix</keyword>
<protein>
    <recommendedName>
        <fullName evidence="9">Major facilitator superfamily (MFS) profile domain-containing protein</fullName>
    </recommendedName>
</protein>
<keyword evidence="6 8" id="KW-0472">Membrane</keyword>
<keyword evidence="3" id="KW-1003">Cell membrane</keyword>
<dbReference type="Pfam" id="PF07690">
    <property type="entry name" value="MFS_1"/>
    <property type="match status" value="2"/>
</dbReference>
<feature type="compositionally biased region" description="Acidic residues" evidence="7">
    <location>
        <begin position="311"/>
        <end position="328"/>
    </location>
</feature>
<dbReference type="Proteomes" id="UP000041254">
    <property type="component" value="Unassembled WGS sequence"/>
</dbReference>
<dbReference type="GO" id="GO:0022857">
    <property type="term" value="F:transmembrane transporter activity"/>
    <property type="evidence" value="ECO:0007669"/>
    <property type="project" value="InterPro"/>
</dbReference>
<keyword evidence="11" id="KW-1185">Reference proteome</keyword>
<feature type="transmembrane region" description="Helical" evidence="8">
    <location>
        <begin position="42"/>
        <end position="62"/>
    </location>
</feature>
<keyword evidence="4 8" id="KW-0812">Transmembrane</keyword>
<dbReference type="PhylomeDB" id="A0A0G4EPE4"/>
<organism evidence="10 11">
    <name type="scientific">Vitrella brassicaformis (strain CCMP3155)</name>
    <dbReference type="NCBI Taxonomy" id="1169540"/>
    <lineage>
        <taxon>Eukaryota</taxon>
        <taxon>Sar</taxon>
        <taxon>Alveolata</taxon>
        <taxon>Colpodellida</taxon>
        <taxon>Vitrellaceae</taxon>
        <taxon>Vitrella</taxon>
    </lineage>
</organism>
<feature type="region of interest" description="Disordered" evidence="7">
    <location>
        <begin position="234"/>
        <end position="300"/>
    </location>
</feature>
<feature type="transmembrane region" description="Helical" evidence="8">
    <location>
        <begin position="74"/>
        <end position="93"/>
    </location>
</feature>
<feature type="transmembrane region" description="Helical" evidence="8">
    <location>
        <begin position="339"/>
        <end position="363"/>
    </location>
</feature>
<feature type="transmembrane region" description="Helical" evidence="8">
    <location>
        <begin position="9"/>
        <end position="30"/>
    </location>
</feature>
<dbReference type="PANTHER" id="PTHR23517:SF3">
    <property type="entry name" value="INTEGRAL MEMBRANE TRANSPORT PROTEIN"/>
    <property type="match status" value="1"/>
</dbReference>
<feature type="transmembrane region" description="Helical" evidence="8">
    <location>
        <begin position="415"/>
        <end position="436"/>
    </location>
</feature>
<dbReference type="OMA" id="TMEVMES"/>
<dbReference type="STRING" id="1169540.A0A0G4EPE4"/>
<evidence type="ECO:0000313" key="11">
    <source>
        <dbReference type="Proteomes" id="UP000041254"/>
    </source>
</evidence>
<dbReference type="SUPFAM" id="SSF103473">
    <property type="entry name" value="MFS general substrate transporter"/>
    <property type="match status" value="1"/>
</dbReference>
<feature type="region of interest" description="Disordered" evidence="7">
    <location>
        <begin position="189"/>
        <end position="208"/>
    </location>
</feature>
<proteinExistence type="predicted"/>
<accession>A0A0G4EPE4</accession>
<feature type="domain" description="Major facilitator superfamily (MFS) profile" evidence="9">
    <location>
        <begin position="8"/>
        <end position="517"/>
    </location>
</feature>
<evidence type="ECO:0000256" key="4">
    <source>
        <dbReference type="ARBA" id="ARBA00022692"/>
    </source>
</evidence>
<evidence type="ECO:0000313" key="10">
    <source>
        <dbReference type="EMBL" id="CEL99692.1"/>
    </source>
</evidence>
<evidence type="ECO:0000256" key="1">
    <source>
        <dbReference type="ARBA" id="ARBA00004651"/>
    </source>
</evidence>
<dbReference type="PROSITE" id="PS50850">
    <property type="entry name" value="MFS"/>
    <property type="match status" value="1"/>
</dbReference>
<feature type="region of interest" description="Disordered" evidence="7">
    <location>
        <begin position="310"/>
        <end position="329"/>
    </location>
</feature>
<dbReference type="InterPro" id="IPR011701">
    <property type="entry name" value="MFS"/>
</dbReference>
<comment type="subcellular location">
    <subcellularLocation>
        <location evidence="1">Cell membrane</location>
        <topology evidence="1">Multi-pass membrane protein</topology>
    </subcellularLocation>
</comment>
<dbReference type="Gene3D" id="1.20.1250.20">
    <property type="entry name" value="MFS general substrate transporter like domains"/>
    <property type="match status" value="2"/>
</dbReference>
<dbReference type="PRINTS" id="PR01035">
    <property type="entry name" value="TCRTETA"/>
</dbReference>
<dbReference type="CDD" id="cd17325">
    <property type="entry name" value="MFS_MdtG_SLC18_like"/>
    <property type="match status" value="1"/>
</dbReference>
<feature type="transmembrane region" description="Helical" evidence="8">
    <location>
        <begin position="493"/>
        <end position="514"/>
    </location>
</feature>
<dbReference type="InterPro" id="IPR001958">
    <property type="entry name" value="Tet-R_TetA/multi-R_MdtG-like"/>
</dbReference>
<dbReference type="EMBL" id="CDMY01000286">
    <property type="protein sequence ID" value="CEL99692.1"/>
    <property type="molecule type" value="Genomic_DNA"/>
</dbReference>
<feature type="compositionally biased region" description="Basic and acidic residues" evidence="7">
    <location>
        <begin position="236"/>
        <end position="273"/>
    </location>
</feature>
<evidence type="ECO:0000256" key="6">
    <source>
        <dbReference type="ARBA" id="ARBA00023136"/>
    </source>
</evidence>
<dbReference type="InterPro" id="IPR036259">
    <property type="entry name" value="MFS_trans_sf"/>
</dbReference>
<evidence type="ECO:0000256" key="5">
    <source>
        <dbReference type="ARBA" id="ARBA00022989"/>
    </source>
</evidence>
<evidence type="ECO:0000256" key="3">
    <source>
        <dbReference type="ARBA" id="ARBA00022475"/>
    </source>
</evidence>
<evidence type="ECO:0000259" key="9">
    <source>
        <dbReference type="PROSITE" id="PS50850"/>
    </source>
</evidence>
<dbReference type="AlphaFoldDB" id="A0A0G4EPE4"/>
<dbReference type="PANTHER" id="PTHR23517">
    <property type="entry name" value="RESISTANCE PROTEIN MDTM, PUTATIVE-RELATED-RELATED"/>
    <property type="match status" value="1"/>
</dbReference>
<feature type="transmembrane region" description="Helical" evidence="8">
    <location>
        <begin position="99"/>
        <end position="120"/>
    </location>
</feature>
<dbReference type="InterPro" id="IPR050171">
    <property type="entry name" value="MFS_Transporters"/>
</dbReference>
<dbReference type="OrthoDB" id="419616at2759"/>
<dbReference type="VEuPathDB" id="CryptoDB:Vbra_20744"/>
<keyword evidence="2" id="KW-0813">Transport</keyword>
<dbReference type="GO" id="GO:0005886">
    <property type="term" value="C:plasma membrane"/>
    <property type="evidence" value="ECO:0007669"/>
    <property type="project" value="UniProtKB-SubCell"/>
</dbReference>
<feature type="transmembrane region" description="Helical" evidence="8">
    <location>
        <begin position="157"/>
        <end position="181"/>
    </location>
</feature>
<gene>
    <name evidence="10" type="ORF">Vbra_20744</name>
</gene>
<reference evidence="10 11" key="1">
    <citation type="submission" date="2014-11" db="EMBL/GenBank/DDBJ databases">
        <authorList>
            <person name="Zhu J."/>
            <person name="Qi W."/>
            <person name="Song R."/>
        </authorList>
    </citation>
    <scope>NUCLEOTIDE SEQUENCE [LARGE SCALE GENOMIC DNA]</scope>
</reference>
<feature type="transmembrane region" description="Helical" evidence="8">
    <location>
        <begin position="375"/>
        <end position="394"/>
    </location>
</feature>
<dbReference type="InterPro" id="IPR020846">
    <property type="entry name" value="MFS_dom"/>
</dbReference>
<evidence type="ECO:0000256" key="7">
    <source>
        <dbReference type="SAM" id="MobiDB-lite"/>
    </source>
</evidence>
<name>A0A0G4EPE4_VITBC</name>
<dbReference type="InParanoid" id="A0A0G4EPE4"/>
<evidence type="ECO:0000256" key="2">
    <source>
        <dbReference type="ARBA" id="ARBA00022448"/>
    </source>
</evidence>
<sequence length="626" mass="69350">MDAATLRSLILVYVTVFIDMMAATLVIPILPYLIIEYEADDSWIGILTAAYSASQLISNIALARITDFFRSTKLGLIISLVGSVGGNFASGFSRNEYDLLLWRALTGLFAGSAPVAQGYIVSVTTAEQRPRYLAITGSMISAALLFGPAIAGGLTVYSYYMPFFVAAGVAAGNTLLTLGFFREQRDAAHKPRARAQSLTPPPDSSLQREIVREEEEEDLPMMVVDHGEIVCRQTSKRSECPPDTQHSHYEETKPLKRERENESDSKSDSKDAADGEGEGEGVDGRQVTMEVMESPSDMYHREAKLVRMEMGETEDKEPTEKEEEEEDEKAAKRKKAISLTLIGAASFLHGGAFSVVQTTLGLYLSEEFGVDPLDLGFILSGVAVIFIISQLIIFDLTRKWVGLERTAIIGESIMLVALVVAPLADTLWLFLLILGVNVMGNSMVTPSIPSILAYFATSGNTATVISIGQSSQAASRVVFPIILGFVYEYNKAWSWYFSGAIGAVALIVWVAFFLSRTLEEKKKKLLASREEEMKSLLRINTAKAEVTTADKHALGEWFADFLYSRNYTMWKQHLNGLQWLVGVAFPKLREGEAEKKEDIQALVRRYKVMKDEWEQYAALAQSMRPY</sequence>
<feature type="transmembrane region" description="Helical" evidence="8">
    <location>
        <begin position="132"/>
        <end position="151"/>
    </location>
</feature>
<evidence type="ECO:0000256" key="8">
    <source>
        <dbReference type="SAM" id="Phobius"/>
    </source>
</evidence>